<feature type="binding site" evidence="9">
    <location>
        <position position="15"/>
    </location>
    <ligand>
        <name>NADPH</name>
        <dbReference type="ChEBI" id="CHEBI:57783"/>
    </ligand>
</feature>
<evidence type="ECO:0000256" key="9">
    <source>
        <dbReference type="HAMAP-Rule" id="MF_00183"/>
    </source>
</evidence>
<name>A0A261U447_9BORD</name>
<keyword evidence="14" id="KW-1185">Reference proteome</keyword>
<dbReference type="GO" id="GO:0051484">
    <property type="term" value="P:isopentenyl diphosphate biosynthetic process, methylerythritol 4-phosphate pathway involved in terpenoid biosynthetic process"/>
    <property type="evidence" value="ECO:0007669"/>
    <property type="project" value="UniProtKB-ARBA"/>
</dbReference>
<dbReference type="UniPathway" id="UPA00056">
    <property type="reaction ID" value="UER00092"/>
</dbReference>
<keyword evidence="13" id="KW-0413">Isomerase</keyword>
<gene>
    <name evidence="9" type="primary">dxr</name>
    <name evidence="13" type="ORF">CAL20_12055</name>
</gene>
<dbReference type="PANTHER" id="PTHR30525:SF0">
    <property type="entry name" value="1-DEOXY-D-XYLULOSE 5-PHOSPHATE REDUCTOISOMERASE, CHLOROPLASTIC"/>
    <property type="match status" value="1"/>
</dbReference>
<dbReference type="Gene3D" id="1.10.1740.10">
    <property type="match status" value="1"/>
</dbReference>
<dbReference type="GO" id="GO:0070402">
    <property type="term" value="F:NADPH binding"/>
    <property type="evidence" value="ECO:0007669"/>
    <property type="project" value="InterPro"/>
</dbReference>
<dbReference type="GO" id="GO:0030145">
    <property type="term" value="F:manganese ion binding"/>
    <property type="evidence" value="ECO:0007669"/>
    <property type="project" value="TreeGrafter"/>
</dbReference>
<feature type="binding site" evidence="9">
    <location>
        <position position="216"/>
    </location>
    <ligand>
        <name>NADPH</name>
        <dbReference type="ChEBI" id="CHEBI:57783"/>
    </ligand>
</feature>
<dbReference type="PIRSF" id="PIRSF006205">
    <property type="entry name" value="Dxp_reductismrs"/>
    <property type="match status" value="1"/>
</dbReference>
<feature type="binding site" evidence="9">
    <location>
        <position position="155"/>
    </location>
    <ligand>
        <name>Mn(2+)</name>
        <dbReference type="ChEBI" id="CHEBI:29035"/>
    </ligand>
</feature>
<evidence type="ECO:0000256" key="4">
    <source>
        <dbReference type="ARBA" id="ARBA00022857"/>
    </source>
</evidence>
<evidence type="ECO:0000256" key="7">
    <source>
        <dbReference type="ARBA" id="ARBA00023229"/>
    </source>
</evidence>
<dbReference type="Pfam" id="PF02670">
    <property type="entry name" value="DXP_reductoisom"/>
    <property type="match status" value="1"/>
</dbReference>
<comment type="catalytic activity">
    <reaction evidence="8">
        <text>2-C-methyl-D-erythritol 4-phosphate + NADP(+) = 1-deoxy-D-xylulose 5-phosphate + NADPH + H(+)</text>
        <dbReference type="Rhea" id="RHEA:13717"/>
        <dbReference type="ChEBI" id="CHEBI:15378"/>
        <dbReference type="ChEBI" id="CHEBI:57783"/>
        <dbReference type="ChEBI" id="CHEBI:57792"/>
        <dbReference type="ChEBI" id="CHEBI:58262"/>
        <dbReference type="ChEBI" id="CHEBI:58349"/>
        <dbReference type="EC" id="1.1.1.267"/>
    </reaction>
    <physiologicalReaction direction="right-to-left" evidence="8">
        <dbReference type="Rhea" id="RHEA:13719"/>
    </physiologicalReaction>
</comment>
<dbReference type="NCBIfam" id="TIGR00243">
    <property type="entry name" value="Dxr"/>
    <property type="match status" value="1"/>
</dbReference>
<keyword evidence="4 9" id="KW-0521">NADP</keyword>
<feature type="binding site" evidence="9">
    <location>
        <position position="127"/>
    </location>
    <ligand>
        <name>NADPH</name>
        <dbReference type="ChEBI" id="CHEBI:57783"/>
    </ligand>
</feature>
<protein>
    <recommendedName>
        <fullName evidence="9">1-deoxy-D-xylulose 5-phosphate reductoisomerase</fullName>
        <shortName evidence="9">DXP reductoisomerase</shortName>
        <ecNumber evidence="9">1.1.1.267</ecNumber>
    </recommendedName>
    <alternativeName>
        <fullName evidence="9">1-deoxyxylulose-5-phosphate reductoisomerase</fullName>
    </alternativeName>
    <alternativeName>
        <fullName evidence="9">2-C-methyl-D-erythritol 4-phosphate synthase</fullName>
    </alternativeName>
</protein>
<feature type="binding site" evidence="9">
    <location>
        <position position="228"/>
    </location>
    <ligand>
        <name>1-deoxy-D-xylulose 5-phosphate</name>
        <dbReference type="ChEBI" id="CHEBI:57792"/>
    </ligand>
</feature>
<feature type="binding site" evidence="9">
    <location>
        <position position="129"/>
    </location>
    <ligand>
        <name>NADPH</name>
        <dbReference type="ChEBI" id="CHEBI:57783"/>
    </ligand>
</feature>
<dbReference type="InterPro" id="IPR026877">
    <property type="entry name" value="DXPR_C"/>
</dbReference>
<evidence type="ECO:0000313" key="13">
    <source>
        <dbReference type="EMBL" id="OZI56172.1"/>
    </source>
</evidence>
<comment type="caution">
    <text evidence="13">The sequence shown here is derived from an EMBL/GenBank/DDBJ whole genome shotgun (WGS) entry which is preliminary data.</text>
</comment>
<keyword evidence="6 9" id="KW-0464">Manganese</keyword>
<dbReference type="InterPro" id="IPR013512">
    <property type="entry name" value="DXP_reductoisomerase_N"/>
</dbReference>
<feature type="binding site" evidence="9">
    <location>
        <position position="210"/>
    </location>
    <ligand>
        <name>1-deoxy-D-xylulose 5-phosphate</name>
        <dbReference type="ChEBI" id="CHEBI:57792"/>
    </ligand>
</feature>
<accession>A0A261U447</accession>
<organism evidence="13 14">
    <name type="scientific">Bordetella genomosp. 4</name>
    <dbReference type="NCBI Taxonomy" id="463044"/>
    <lineage>
        <taxon>Bacteria</taxon>
        <taxon>Pseudomonadati</taxon>
        <taxon>Pseudomonadota</taxon>
        <taxon>Betaproteobacteria</taxon>
        <taxon>Burkholderiales</taxon>
        <taxon>Alcaligenaceae</taxon>
        <taxon>Bordetella</taxon>
    </lineage>
</organism>
<evidence type="ECO:0000313" key="14">
    <source>
        <dbReference type="Proteomes" id="UP000216885"/>
    </source>
</evidence>
<dbReference type="InterPro" id="IPR036169">
    <property type="entry name" value="DXPR_C_sf"/>
</dbReference>
<feature type="binding site" evidence="9">
    <location>
        <position position="232"/>
    </location>
    <ligand>
        <name>1-deoxy-D-xylulose 5-phosphate</name>
        <dbReference type="ChEBI" id="CHEBI:57792"/>
    </ligand>
</feature>
<dbReference type="SUPFAM" id="SSF69055">
    <property type="entry name" value="1-deoxy-D-xylulose-5-phosphate reductoisomerase, C-terminal domain"/>
    <property type="match status" value="1"/>
</dbReference>
<feature type="binding site" evidence="9">
    <location>
        <position position="153"/>
    </location>
    <ligand>
        <name>Mn(2+)</name>
        <dbReference type="ChEBI" id="CHEBI:29035"/>
    </ligand>
</feature>
<proteinExistence type="inferred from homology"/>
<feature type="binding site" evidence="9">
    <location>
        <position position="154"/>
    </location>
    <ligand>
        <name>1-deoxy-D-xylulose 5-phosphate</name>
        <dbReference type="ChEBI" id="CHEBI:57792"/>
    </ligand>
</feature>
<feature type="binding site" evidence="9">
    <location>
        <position position="14"/>
    </location>
    <ligand>
        <name>NADPH</name>
        <dbReference type="ChEBI" id="CHEBI:57783"/>
    </ligand>
</feature>
<feature type="binding site" evidence="9">
    <location>
        <position position="13"/>
    </location>
    <ligand>
        <name>NADPH</name>
        <dbReference type="ChEBI" id="CHEBI:57783"/>
    </ligand>
</feature>
<dbReference type="FunFam" id="3.40.50.720:FF:000045">
    <property type="entry name" value="1-deoxy-D-xylulose 5-phosphate reductoisomerase"/>
    <property type="match status" value="1"/>
</dbReference>
<comment type="cofactor">
    <cofactor evidence="9">
        <name>Mg(2+)</name>
        <dbReference type="ChEBI" id="CHEBI:18420"/>
    </cofactor>
    <cofactor evidence="9">
        <name>Mn(2+)</name>
        <dbReference type="ChEBI" id="CHEBI:29035"/>
    </cofactor>
</comment>
<dbReference type="NCBIfam" id="NF009114">
    <property type="entry name" value="PRK12464.1"/>
    <property type="match status" value="1"/>
</dbReference>
<feature type="domain" description="1-deoxy-D-xylulose 5-phosphate reductoisomerase C-terminal" evidence="11">
    <location>
        <begin position="149"/>
        <end position="240"/>
    </location>
</feature>
<reference evidence="13 14" key="1">
    <citation type="submission" date="2017-05" db="EMBL/GenBank/DDBJ databases">
        <title>Complete and WGS of Bordetella genogroups.</title>
        <authorList>
            <person name="Spilker T."/>
            <person name="LiPuma J."/>
        </authorList>
    </citation>
    <scope>NUCLEOTIDE SEQUENCE [LARGE SCALE GENOMIC DNA]</scope>
    <source>
        <strain evidence="13 14">AU9919</strain>
    </source>
</reference>
<sequence>MSRFQRVAVLGATGSIGESTLDVIARHPDRLAVYALSAHSRMERLAQQALASRAAVVVVPDDAARRRFLAAWPAGQSAPEIRVGAQALADTAADAECDTVMAAIVGAAGLPSALAAARAGKRILLANKEALVAAGGLFMQAVRENGAELLPIDSEHNAIFQCLPQGQHAGAPTEPARGVRRLLLTASGGPFRRQDPEDLHDVTPDQACAHPNWSMGRKISVDSATMLNKGLEVIEAHWLFAMPAERIEVLIHPQSVVHSMVEYDDGSVLAQLGQPDMRTPIAYGLGFPDRLASGVSPLDLARCGRLEFETPDLDRFPCLGLAFDALRRGQGACIALNAANEIAVEAFLAGRLRYTWIPRVIAAAVEWQQRQSSVTLNNLADVLALDTEIRAYTGNLGLA</sequence>
<feature type="binding site" evidence="9">
    <location>
        <position position="232"/>
    </location>
    <ligand>
        <name>Mn(2+)</name>
        <dbReference type="ChEBI" id="CHEBI:29035"/>
    </ligand>
</feature>
<evidence type="ECO:0000256" key="6">
    <source>
        <dbReference type="ARBA" id="ARBA00023211"/>
    </source>
</evidence>
<evidence type="ECO:0000256" key="5">
    <source>
        <dbReference type="ARBA" id="ARBA00023002"/>
    </source>
</evidence>
<feature type="domain" description="DXP reductoisomerase C-terminal" evidence="12">
    <location>
        <begin position="272"/>
        <end position="391"/>
    </location>
</feature>
<comment type="similarity">
    <text evidence="2 9">Belongs to the DXR family.</text>
</comment>
<feature type="binding site" evidence="9">
    <location>
        <position position="16"/>
    </location>
    <ligand>
        <name>NADPH</name>
        <dbReference type="ChEBI" id="CHEBI:57783"/>
    </ligand>
</feature>
<keyword evidence="3 9" id="KW-0479">Metal-binding</keyword>
<keyword evidence="5 9" id="KW-0560">Oxidoreductase</keyword>
<feature type="binding site" evidence="9">
    <location>
        <position position="229"/>
    </location>
    <ligand>
        <name>1-deoxy-D-xylulose 5-phosphate</name>
        <dbReference type="ChEBI" id="CHEBI:57792"/>
    </ligand>
</feature>
<dbReference type="RefSeq" id="WP_094837970.1">
    <property type="nucleotide sequence ID" value="NZ_NEVQ01000013.1"/>
</dbReference>
<dbReference type="InterPro" id="IPR036291">
    <property type="entry name" value="NAD(P)-bd_dom_sf"/>
</dbReference>
<evidence type="ECO:0000256" key="3">
    <source>
        <dbReference type="ARBA" id="ARBA00022723"/>
    </source>
</evidence>
<feature type="domain" description="1-deoxy-D-xylulose 5-phosphate reductoisomerase N-terminal" evidence="10">
    <location>
        <begin position="7"/>
        <end position="135"/>
    </location>
</feature>
<dbReference type="GO" id="GO:0016853">
    <property type="term" value="F:isomerase activity"/>
    <property type="evidence" value="ECO:0007669"/>
    <property type="project" value="UniProtKB-KW"/>
</dbReference>
<evidence type="ECO:0000259" key="12">
    <source>
        <dbReference type="Pfam" id="PF13288"/>
    </source>
</evidence>
<dbReference type="HAMAP" id="MF_00183">
    <property type="entry name" value="DXP_reductoisom"/>
    <property type="match status" value="1"/>
</dbReference>
<dbReference type="InterPro" id="IPR013644">
    <property type="entry name" value="DXP_reductoisomerase_C"/>
</dbReference>
<comment type="function">
    <text evidence="9">Catalyzes the NADPH-dependent rearrangement and reduction of 1-deoxy-D-xylulose-5-phosphate (DXP) to 2-C-methyl-D-erythritol 4-phosphate (MEP).</text>
</comment>
<comment type="caution">
    <text evidence="9">Lacks conserved residue(s) required for the propagation of feature annotation.</text>
</comment>
<dbReference type="EMBL" id="NEVQ01000013">
    <property type="protein sequence ID" value="OZI56172.1"/>
    <property type="molecule type" value="Genomic_DNA"/>
</dbReference>
<dbReference type="GO" id="GO:0030604">
    <property type="term" value="F:1-deoxy-D-xylulose-5-phosphate reductoisomerase activity"/>
    <property type="evidence" value="ECO:0007669"/>
    <property type="project" value="UniProtKB-UniRule"/>
</dbReference>
<evidence type="ECO:0000256" key="1">
    <source>
        <dbReference type="ARBA" id="ARBA00005094"/>
    </source>
</evidence>
<evidence type="ECO:0000256" key="8">
    <source>
        <dbReference type="ARBA" id="ARBA00048543"/>
    </source>
</evidence>
<feature type="binding site" evidence="9">
    <location>
        <position position="155"/>
    </location>
    <ligand>
        <name>1-deoxy-D-xylulose 5-phosphate</name>
        <dbReference type="ChEBI" id="CHEBI:57792"/>
    </ligand>
</feature>
<keyword evidence="9" id="KW-0460">Magnesium</keyword>
<dbReference type="SUPFAM" id="SSF55347">
    <property type="entry name" value="Glyceraldehyde-3-phosphate dehydrogenase-like, C-terminal domain"/>
    <property type="match status" value="1"/>
</dbReference>
<dbReference type="PANTHER" id="PTHR30525">
    <property type="entry name" value="1-DEOXY-D-XYLULOSE 5-PHOSPHATE REDUCTOISOMERASE"/>
    <property type="match status" value="1"/>
</dbReference>
<dbReference type="Pfam" id="PF08436">
    <property type="entry name" value="DXP_redisom_C"/>
    <property type="match status" value="1"/>
</dbReference>
<dbReference type="Proteomes" id="UP000216885">
    <property type="component" value="Unassembled WGS sequence"/>
</dbReference>
<dbReference type="AlphaFoldDB" id="A0A261U447"/>
<dbReference type="EC" id="1.1.1.267" evidence="9"/>
<dbReference type="Pfam" id="PF13288">
    <property type="entry name" value="DXPR_C"/>
    <property type="match status" value="1"/>
</dbReference>
<evidence type="ECO:0000259" key="11">
    <source>
        <dbReference type="Pfam" id="PF08436"/>
    </source>
</evidence>
<dbReference type="SUPFAM" id="SSF51735">
    <property type="entry name" value="NAD(P)-binding Rossmann-fold domains"/>
    <property type="match status" value="1"/>
</dbReference>
<dbReference type="InterPro" id="IPR003821">
    <property type="entry name" value="DXP_reductoisomerase"/>
</dbReference>
<feature type="binding site" evidence="9">
    <location>
        <position position="187"/>
    </location>
    <ligand>
        <name>1-deoxy-D-xylulose 5-phosphate</name>
        <dbReference type="ChEBI" id="CHEBI:57792"/>
    </ligand>
</feature>
<dbReference type="Gene3D" id="3.40.50.720">
    <property type="entry name" value="NAD(P)-binding Rossmann-like Domain"/>
    <property type="match status" value="1"/>
</dbReference>
<evidence type="ECO:0000259" key="10">
    <source>
        <dbReference type="Pfam" id="PF02670"/>
    </source>
</evidence>
<evidence type="ECO:0000256" key="2">
    <source>
        <dbReference type="ARBA" id="ARBA00006825"/>
    </source>
</evidence>
<comment type="pathway">
    <text evidence="1 9">Isoprenoid biosynthesis; isopentenyl diphosphate biosynthesis via DXP pathway; isopentenyl diphosphate from 1-deoxy-D-xylulose 5-phosphate: step 1/6.</text>
</comment>
<feature type="binding site" evidence="9">
    <location>
        <position position="128"/>
    </location>
    <ligand>
        <name>1-deoxy-D-xylulose 5-phosphate</name>
        <dbReference type="ChEBI" id="CHEBI:57792"/>
    </ligand>
</feature>
<keyword evidence="7 9" id="KW-0414">Isoprene biosynthesis</keyword>
<feature type="binding site" evidence="9">
    <location>
        <position position="223"/>
    </location>
    <ligand>
        <name>1-deoxy-D-xylulose 5-phosphate</name>
        <dbReference type="ChEBI" id="CHEBI:57792"/>
    </ligand>
</feature>